<comment type="caution">
    <text evidence="3">The sequence shown here is derived from an EMBL/GenBank/DDBJ whole genome shotgun (WGS) entry which is preliminary data.</text>
</comment>
<keyword evidence="1" id="KW-1133">Transmembrane helix</keyword>
<reference evidence="3 4" key="1">
    <citation type="submission" date="2024-01" db="EMBL/GenBank/DDBJ databases">
        <authorList>
            <person name="Allen C."/>
            <person name="Tagirdzhanova G."/>
        </authorList>
    </citation>
    <scope>NUCLEOTIDE SEQUENCE [LARGE SCALE GENOMIC DNA]</scope>
    <source>
        <strain evidence="3 4">CBS 573.63</strain>
    </source>
</reference>
<evidence type="ECO:0000259" key="2">
    <source>
        <dbReference type="Pfam" id="PF04982"/>
    </source>
</evidence>
<accession>A0ABP0DP07</accession>
<keyword evidence="1" id="KW-0472">Membrane</keyword>
<gene>
    <name evidence="3" type="ORF">SEPCBS57363_003236</name>
</gene>
<dbReference type="InterPro" id="IPR058581">
    <property type="entry name" value="TM_HPP"/>
</dbReference>
<proteinExistence type="predicted"/>
<sequence>MARRSRPPIRSAAAWELNVDAHLNQFIPPSFVPYLPWPLAHFLGYRPPAHSKCKIGNLVVIAWAFIGVFCGVSVVNVVGAHVSVFRGVNGAETTIGSFGAAAVLEFYAIESPLAQPRNAVLGQVVSSIVGVSVAKLFSLLSAARFEALRWLAASLACAAATATMALTGTVHPPAGATALLAVTDGNAYHIGWWLVPAVLLGSVLMQVIALLVNNLQRRYPMYWWSPESVGQFWKQGMGSILTRLTIKSEEDEEKAAPHVDKCLEDSSPVTGHVTFTRTPSSCQQLTTMGAQEDECVHEHLRVTITRNAVVVPDSLFLRPEEKLMLEALSERL</sequence>
<feature type="transmembrane region" description="Helical" evidence="1">
    <location>
        <begin position="150"/>
        <end position="170"/>
    </location>
</feature>
<feature type="domain" description="HPP transmembrane region" evidence="2">
    <location>
        <begin position="57"/>
        <end position="220"/>
    </location>
</feature>
<keyword evidence="4" id="KW-1185">Reference proteome</keyword>
<dbReference type="EMBL" id="CAWUOM010000050">
    <property type="protein sequence ID" value="CAK7268727.1"/>
    <property type="molecule type" value="Genomic_DNA"/>
</dbReference>
<dbReference type="Proteomes" id="UP001642501">
    <property type="component" value="Unassembled WGS sequence"/>
</dbReference>
<feature type="transmembrane region" description="Helical" evidence="1">
    <location>
        <begin position="120"/>
        <end position="138"/>
    </location>
</feature>
<dbReference type="InterPro" id="IPR007065">
    <property type="entry name" value="HPP"/>
</dbReference>
<evidence type="ECO:0000313" key="3">
    <source>
        <dbReference type="EMBL" id="CAK7268727.1"/>
    </source>
</evidence>
<keyword evidence="1" id="KW-0812">Transmembrane</keyword>
<feature type="transmembrane region" description="Helical" evidence="1">
    <location>
        <begin position="190"/>
        <end position="212"/>
    </location>
</feature>
<evidence type="ECO:0000313" key="4">
    <source>
        <dbReference type="Proteomes" id="UP001642501"/>
    </source>
</evidence>
<dbReference type="PANTHER" id="PTHR33741">
    <property type="entry name" value="TRANSMEMBRANE PROTEIN DDB_G0269096-RELATED"/>
    <property type="match status" value="1"/>
</dbReference>
<evidence type="ECO:0000256" key="1">
    <source>
        <dbReference type="SAM" id="Phobius"/>
    </source>
</evidence>
<dbReference type="Pfam" id="PF04982">
    <property type="entry name" value="TM_HPP"/>
    <property type="match status" value="1"/>
</dbReference>
<feature type="transmembrane region" description="Helical" evidence="1">
    <location>
        <begin position="55"/>
        <end position="78"/>
    </location>
</feature>
<dbReference type="PANTHER" id="PTHR33741:SF5">
    <property type="entry name" value="TRANSMEMBRANE PROTEIN DDB_G0269096-RELATED"/>
    <property type="match status" value="1"/>
</dbReference>
<organism evidence="3 4">
    <name type="scientific">Sporothrix epigloea</name>
    <dbReference type="NCBI Taxonomy" id="1892477"/>
    <lineage>
        <taxon>Eukaryota</taxon>
        <taxon>Fungi</taxon>
        <taxon>Dikarya</taxon>
        <taxon>Ascomycota</taxon>
        <taxon>Pezizomycotina</taxon>
        <taxon>Sordariomycetes</taxon>
        <taxon>Sordariomycetidae</taxon>
        <taxon>Ophiostomatales</taxon>
        <taxon>Ophiostomataceae</taxon>
        <taxon>Sporothrix</taxon>
    </lineage>
</organism>
<name>A0ABP0DP07_9PEZI</name>
<protein>
    <recommendedName>
        <fullName evidence="2">HPP transmembrane region domain-containing protein</fullName>
    </recommendedName>
</protein>